<accession>A0A2N1N3T0</accession>
<sequence length="214" mass="25875">MDKAFKNYIIFKLDLYLINDDDIYNNPNIHSEEQDELELPENVQSNYKIEMMQKQEEKHYPNIEDNDEIYNNPNIHSEEQDELELPENVQSNYKIKTMQNQEEKHYTNVEADDDIYNNPNIHSEEQNELKLPENDDDIYNNPNIHSEEQNVQHNYKIETMQKQIKVDDYKIFIKKLDESKLPKCKNGKKHVLRQLWCFKTCFACFERCFKPFSK</sequence>
<reference evidence="1 2" key="2">
    <citation type="submission" date="2017-10" db="EMBL/GenBank/DDBJ databases">
        <title>Extensive intraspecific genome diversity in a model arbuscular mycorrhizal fungus.</title>
        <authorList>
            <person name="Chen E.C.H."/>
            <person name="Morin E."/>
            <person name="Baudet D."/>
            <person name="Noel J."/>
            <person name="Ndikumana S."/>
            <person name="Charron P."/>
            <person name="St-Onge C."/>
            <person name="Giorgi J."/>
            <person name="Grigoriev I.V."/>
            <person name="Roux C."/>
            <person name="Martin F.M."/>
            <person name="Corradi N."/>
        </authorList>
    </citation>
    <scope>NUCLEOTIDE SEQUENCE [LARGE SCALE GENOMIC DNA]</scope>
    <source>
        <strain evidence="1 2">C2</strain>
    </source>
</reference>
<dbReference type="EMBL" id="LLXL01000833">
    <property type="protein sequence ID" value="PKK68536.1"/>
    <property type="molecule type" value="Genomic_DNA"/>
</dbReference>
<dbReference type="AlphaFoldDB" id="A0A2N1N3T0"/>
<name>A0A2N1N3T0_9GLOM</name>
<reference evidence="1 2" key="1">
    <citation type="submission" date="2016-04" db="EMBL/GenBank/DDBJ databases">
        <title>Genome analyses suggest a sexual origin of heterokaryosis in a supposedly ancient asexual fungus.</title>
        <authorList>
            <person name="Ropars J."/>
            <person name="Sedzielewska K."/>
            <person name="Noel J."/>
            <person name="Charron P."/>
            <person name="Farinelli L."/>
            <person name="Marton T."/>
            <person name="Kruger M."/>
            <person name="Pelin A."/>
            <person name="Brachmann A."/>
            <person name="Corradi N."/>
        </authorList>
    </citation>
    <scope>NUCLEOTIDE SEQUENCE [LARGE SCALE GENOMIC DNA]</scope>
    <source>
        <strain evidence="1 2">C2</strain>
    </source>
</reference>
<organism evidence="1 2">
    <name type="scientific">Rhizophagus irregularis</name>
    <dbReference type="NCBI Taxonomy" id="588596"/>
    <lineage>
        <taxon>Eukaryota</taxon>
        <taxon>Fungi</taxon>
        <taxon>Fungi incertae sedis</taxon>
        <taxon>Mucoromycota</taxon>
        <taxon>Glomeromycotina</taxon>
        <taxon>Glomeromycetes</taxon>
        <taxon>Glomerales</taxon>
        <taxon>Glomeraceae</taxon>
        <taxon>Rhizophagus</taxon>
    </lineage>
</organism>
<dbReference type="Proteomes" id="UP000233469">
    <property type="component" value="Unassembled WGS sequence"/>
</dbReference>
<protein>
    <submittedName>
        <fullName evidence="1">Uncharacterized protein</fullName>
    </submittedName>
</protein>
<gene>
    <name evidence="1" type="ORF">RhiirC2_713309</name>
</gene>
<dbReference type="VEuPathDB" id="FungiDB:RhiirA1_466409"/>
<comment type="caution">
    <text evidence="1">The sequence shown here is derived from an EMBL/GenBank/DDBJ whole genome shotgun (WGS) entry which is preliminary data.</text>
</comment>
<dbReference type="VEuPathDB" id="FungiDB:RhiirFUN_026710"/>
<evidence type="ECO:0000313" key="2">
    <source>
        <dbReference type="Proteomes" id="UP000233469"/>
    </source>
</evidence>
<evidence type="ECO:0000313" key="1">
    <source>
        <dbReference type="EMBL" id="PKK68536.1"/>
    </source>
</evidence>
<proteinExistence type="predicted"/>
<dbReference type="VEuPathDB" id="FungiDB:FUN_024675"/>